<evidence type="ECO:0000313" key="4">
    <source>
        <dbReference type="Proteomes" id="UP000831785"/>
    </source>
</evidence>
<evidence type="ECO:0000313" key="3">
    <source>
        <dbReference type="EMBL" id="UOQ54066.1"/>
    </source>
</evidence>
<dbReference type="InterPro" id="IPR019734">
    <property type="entry name" value="TPR_rpt"/>
</dbReference>
<dbReference type="InterPro" id="IPR011990">
    <property type="entry name" value="TPR-like_helical_dom_sf"/>
</dbReference>
<proteinExistence type="predicted"/>
<sequence length="401" mass="45123">MRFSLLLAAALLAAPGLRAQTTAPKSTPDLLARAQQLVQAKQYESAYQLLDQADPKNQQPAVLLAKEKLILDNYLVSIGHRMFGLQNLKPSQTVAQLRGKEGNYSMHPLDLPLELNRLQRKFPTDYTLAKGLGDYYYQVQQCHCGEKDKNDEQLLDLVLRYYNSAHAHGLGDYMSYYAVGYANLVREQAAPSVVPFEKSIALNPQYPTSHYNLAYALMQLKRPAEALPQARLAFDLYTDAELKADAARMLGHLYQQQKQPGEAQKAYQQSLALQPDSYPTLRALLALAVPTHQPEAPKLAAELFRLNPANDEMYEDIMDIYQASNQWKEVEAFFQSQLPTAPKEPIPQGLLHFYLAILNMQLEQPKAARPHFIEAQKHLSKVASPDNPMFTTIKKGLDATK</sequence>
<feature type="repeat" description="TPR" evidence="1">
    <location>
        <begin position="244"/>
        <end position="277"/>
    </location>
</feature>
<feature type="signal peptide" evidence="2">
    <location>
        <begin position="1"/>
        <end position="19"/>
    </location>
</feature>
<evidence type="ECO:0000256" key="2">
    <source>
        <dbReference type="SAM" id="SignalP"/>
    </source>
</evidence>
<reference evidence="3 4" key="1">
    <citation type="submission" date="2022-04" db="EMBL/GenBank/DDBJ databases">
        <title>Hymenobacter sp. isolated from the air.</title>
        <authorList>
            <person name="Won M."/>
            <person name="Lee C.-M."/>
            <person name="Woen H.-Y."/>
            <person name="Kwon S.-W."/>
        </authorList>
    </citation>
    <scope>NUCLEOTIDE SEQUENCE [LARGE SCALE GENOMIC DNA]</scope>
    <source>
        <strain evidence="4">5116 S-27</strain>
    </source>
</reference>
<keyword evidence="1" id="KW-0802">TPR repeat</keyword>
<name>A0ABY4FBM1_9BACT</name>
<accession>A0ABY4FBM1</accession>
<evidence type="ECO:0000256" key="1">
    <source>
        <dbReference type="PROSITE-ProRule" id="PRU00339"/>
    </source>
</evidence>
<dbReference type="Proteomes" id="UP000831785">
    <property type="component" value="Chromosome"/>
</dbReference>
<keyword evidence="4" id="KW-1185">Reference proteome</keyword>
<dbReference type="SUPFAM" id="SSF48452">
    <property type="entry name" value="TPR-like"/>
    <property type="match status" value="1"/>
</dbReference>
<organism evidence="3 4">
    <name type="scientific">Hymenobacter cellulosivorans</name>
    <dbReference type="NCBI Taxonomy" id="2932249"/>
    <lineage>
        <taxon>Bacteria</taxon>
        <taxon>Pseudomonadati</taxon>
        <taxon>Bacteroidota</taxon>
        <taxon>Cytophagia</taxon>
        <taxon>Cytophagales</taxon>
        <taxon>Hymenobacteraceae</taxon>
        <taxon>Hymenobacter</taxon>
    </lineage>
</organism>
<dbReference type="Pfam" id="PF13424">
    <property type="entry name" value="TPR_12"/>
    <property type="match status" value="1"/>
</dbReference>
<dbReference type="EMBL" id="CP095049">
    <property type="protein sequence ID" value="UOQ54066.1"/>
    <property type="molecule type" value="Genomic_DNA"/>
</dbReference>
<gene>
    <name evidence="3" type="ORF">MUN80_04715</name>
</gene>
<dbReference type="PROSITE" id="PS50005">
    <property type="entry name" value="TPR"/>
    <property type="match status" value="1"/>
</dbReference>
<protein>
    <submittedName>
        <fullName evidence="3">Tetratricopeptide repeat protein</fullName>
    </submittedName>
</protein>
<dbReference type="RefSeq" id="WP_244720278.1">
    <property type="nucleotide sequence ID" value="NZ_CP095049.1"/>
</dbReference>
<dbReference type="SMART" id="SM00028">
    <property type="entry name" value="TPR"/>
    <property type="match status" value="4"/>
</dbReference>
<feature type="chain" id="PRO_5046603892" evidence="2">
    <location>
        <begin position="20"/>
        <end position="401"/>
    </location>
</feature>
<dbReference type="Gene3D" id="1.25.40.10">
    <property type="entry name" value="Tetratricopeptide repeat domain"/>
    <property type="match status" value="2"/>
</dbReference>
<keyword evidence="2" id="KW-0732">Signal</keyword>